<feature type="disulfide bond" description="Alternate" evidence="10">
    <location>
        <begin position="96"/>
        <end position="193"/>
    </location>
</feature>
<dbReference type="PANTHER" id="PTHR11933:SF5">
    <property type="entry name" value="MITOCHONDRIAL TRNA-SPECIFIC 2-THIOURIDYLASE 1"/>
    <property type="match status" value="1"/>
</dbReference>
<feature type="domain" description="tRNA-specific 2-thiouridylase MnmA-like central" evidence="12">
    <location>
        <begin position="211"/>
        <end position="267"/>
    </location>
</feature>
<feature type="region of interest" description="Interaction with tRNA" evidence="10">
    <location>
        <begin position="143"/>
        <end position="145"/>
    </location>
</feature>
<keyword evidence="6 10" id="KW-0694">RNA-binding</keyword>
<dbReference type="OrthoDB" id="9800696at2"/>
<evidence type="ECO:0000256" key="1">
    <source>
        <dbReference type="ARBA" id="ARBA00022555"/>
    </source>
</evidence>
<evidence type="ECO:0000256" key="8">
    <source>
        <dbReference type="ARBA" id="ARBA00051542"/>
    </source>
</evidence>
<dbReference type="SUPFAM" id="SSF52402">
    <property type="entry name" value="Adenine nucleotide alpha hydrolases-like"/>
    <property type="match status" value="1"/>
</dbReference>
<dbReference type="NCBIfam" id="TIGR00420">
    <property type="entry name" value="trmU"/>
    <property type="match status" value="1"/>
</dbReference>
<comment type="caution">
    <text evidence="10">Lacks conserved residue(s) required for the propagation of feature annotation.</text>
</comment>
<dbReference type="InterPro" id="IPR046884">
    <property type="entry name" value="MnmA-like_central"/>
</dbReference>
<evidence type="ECO:0000256" key="9">
    <source>
        <dbReference type="ARBA" id="ARBA00056575"/>
    </source>
</evidence>
<proteinExistence type="inferred from homology"/>
<dbReference type="GO" id="GO:0000049">
    <property type="term" value="F:tRNA binding"/>
    <property type="evidence" value="ECO:0007669"/>
    <property type="project" value="UniProtKB-KW"/>
</dbReference>
<feature type="binding site" evidence="10">
    <location>
        <position position="33"/>
    </location>
    <ligand>
        <name>ATP</name>
        <dbReference type="ChEBI" id="CHEBI:30616"/>
    </ligand>
</feature>
<evidence type="ECO:0000256" key="6">
    <source>
        <dbReference type="ARBA" id="ARBA00022884"/>
    </source>
</evidence>
<evidence type="ECO:0000256" key="3">
    <source>
        <dbReference type="ARBA" id="ARBA00022694"/>
    </source>
</evidence>
<dbReference type="GO" id="GO:0005524">
    <property type="term" value="F:ATP binding"/>
    <property type="evidence" value="ECO:0007669"/>
    <property type="project" value="UniProtKB-KW"/>
</dbReference>
<reference evidence="14" key="1">
    <citation type="submission" date="2016-10" db="EMBL/GenBank/DDBJ databases">
        <authorList>
            <person name="Varghese N."/>
            <person name="Submissions S."/>
        </authorList>
    </citation>
    <scope>NUCLEOTIDE SEQUENCE [LARGE SCALE GENOMIC DNA]</scope>
    <source>
        <strain evidence="14">DSM 11005</strain>
    </source>
</reference>
<dbReference type="EC" id="2.8.1.13" evidence="10"/>
<evidence type="ECO:0000313" key="14">
    <source>
        <dbReference type="Proteomes" id="UP000198943"/>
    </source>
</evidence>
<evidence type="ECO:0000259" key="12">
    <source>
        <dbReference type="Pfam" id="PF20259"/>
    </source>
</evidence>
<dbReference type="PANTHER" id="PTHR11933">
    <property type="entry name" value="TRNA 5-METHYLAMINOMETHYL-2-THIOURIDYLATE -METHYLTRANSFERASE"/>
    <property type="match status" value="1"/>
</dbReference>
<dbReference type="GO" id="GO:0008168">
    <property type="term" value="F:methyltransferase activity"/>
    <property type="evidence" value="ECO:0007669"/>
    <property type="project" value="UniProtKB-KW"/>
</dbReference>
<feature type="site" description="Interaction with tRNA" evidence="10">
    <location>
        <position position="335"/>
    </location>
</feature>
<dbReference type="InterPro" id="IPR004506">
    <property type="entry name" value="MnmA-like"/>
</dbReference>
<feature type="domain" description="tRNA-specific 2-thiouridylase MnmA-like C-terminal" evidence="11">
    <location>
        <begin position="275"/>
        <end position="352"/>
    </location>
</feature>
<feature type="binding site" evidence="10">
    <location>
        <position position="120"/>
    </location>
    <ligand>
        <name>ATP</name>
        <dbReference type="ChEBI" id="CHEBI:30616"/>
    </ligand>
</feature>
<dbReference type="HAMAP" id="MF_00144">
    <property type="entry name" value="tRNA_thiouridyl_MnmA"/>
    <property type="match status" value="1"/>
</dbReference>
<feature type="region of interest" description="Interaction with tRNA" evidence="10">
    <location>
        <begin position="302"/>
        <end position="303"/>
    </location>
</feature>
<dbReference type="Pfam" id="PF20258">
    <property type="entry name" value="tRNA_Me_trans_C"/>
    <property type="match status" value="1"/>
</dbReference>
<feature type="active site" description="Nucleophile" evidence="10">
    <location>
        <position position="96"/>
    </location>
</feature>
<dbReference type="Pfam" id="PF03054">
    <property type="entry name" value="tRNA_Me_trans"/>
    <property type="match status" value="1"/>
</dbReference>
<dbReference type="Proteomes" id="UP000198943">
    <property type="component" value="Unassembled WGS sequence"/>
</dbReference>
<dbReference type="Gene3D" id="3.40.50.620">
    <property type="entry name" value="HUPs"/>
    <property type="match status" value="1"/>
</dbReference>
<dbReference type="FunFam" id="2.30.30.280:FF:000001">
    <property type="entry name" value="tRNA-specific 2-thiouridylase MnmA"/>
    <property type="match status" value="1"/>
</dbReference>
<keyword evidence="10" id="KW-0963">Cytoplasm</keyword>
<comment type="subcellular location">
    <subcellularLocation>
        <location evidence="10">Cytoplasm</location>
    </subcellularLocation>
</comment>
<dbReference type="EMBL" id="FMYW01000005">
    <property type="protein sequence ID" value="SDC35006.1"/>
    <property type="molecule type" value="Genomic_DNA"/>
</dbReference>
<evidence type="ECO:0000313" key="13">
    <source>
        <dbReference type="EMBL" id="SDC35006.1"/>
    </source>
</evidence>
<keyword evidence="1 10" id="KW-0820">tRNA-binding</keyword>
<dbReference type="InterPro" id="IPR023382">
    <property type="entry name" value="MnmA-like_central_sf"/>
</dbReference>
<dbReference type="GO" id="GO:0005737">
    <property type="term" value="C:cytoplasm"/>
    <property type="evidence" value="ECO:0007669"/>
    <property type="project" value="UniProtKB-SubCell"/>
</dbReference>
<protein>
    <recommendedName>
        <fullName evidence="10">tRNA-specific 2-thiouridylase MnmA</fullName>
        <ecNumber evidence="10">2.8.1.13</ecNumber>
    </recommendedName>
</protein>
<keyword evidence="5 10" id="KW-0067">ATP-binding</keyword>
<keyword evidence="4 10" id="KW-0547">Nucleotide-binding</keyword>
<keyword evidence="14" id="KW-1185">Reference proteome</keyword>
<evidence type="ECO:0000256" key="7">
    <source>
        <dbReference type="ARBA" id="ARBA00023157"/>
    </source>
</evidence>
<dbReference type="AlphaFoldDB" id="A0A1G6KXA6"/>
<keyword evidence="13" id="KW-0489">Methyltransferase</keyword>
<feature type="site" description="Interaction with tRNA" evidence="10">
    <location>
        <position position="121"/>
    </location>
</feature>
<comment type="catalytic activity">
    <reaction evidence="8 10">
        <text>S-sulfanyl-L-cysteinyl-[protein] + uridine(34) in tRNA + AH2 + ATP = 2-thiouridine(34) in tRNA + L-cysteinyl-[protein] + A + AMP + diphosphate + H(+)</text>
        <dbReference type="Rhea" id="RHEA:47032"/>
        <dbReference type="Rhea" id="RHEA-COMP:10131"/>
        <dbReference type="Rhea" id="RHEA-COMP:11726"/>
        <dbReference type="Rhea" id="RHEA-COMP:11727"/>
        <dbReference type="Rhea" id="RHEA-COMP:11728"/>
        <dbReference type="ChEBI" id="CHEBI:13193"/>
        <dbReference type="ChEBI" id="CHEBI:15378"/>
        <dbReference type="ChEBI" id="CHEBI:17499"/>
        <dbReference type="ChEBI" id="CHEBI:29950"/>
        <dbReference type="ChEBI" id="CHEBI:30616"/>
        <dbReference type="ChEBI" id="CHEBI:33019"/>
        <dbReference type="ChEBI" id="CHEBI:61963"/>
        <dbReference type="ChEBI" id="CHEBI:65315"/>
        <dbReference type="ChEBI" id="CHEBI:87170"/>
        <dbReference type="ChEBI" id="CHEBI:456215"/>
        <dbReference type="EC" id="2.8.1.13"/>
    </reaction>
</comment>
<evidence type="ECO:0000256" key="4">
    <source>
        <dbReference type="ARBA" id="ARBA00022741"/>
    </source>
</evidence>
<comment type="similarity">
    <text evidence="10">Belongs to the MnmA/TRMU family.</text>
</comment>
<evidence type="ECO:0000256" key="2">
    <source>
        <dbReference type="ARBA" id="ARBA00022679"/>
    </source>
</evidence>
<dbReference type="CDD" id="cd01998">
    <property type="entry name" value="MnmA_TRMU-like"/>
    <property type="match status" value="1"/>
</dbReference>
<evidence type="ECO:0000256" key="10">
    <source>
        <dbReference type="HAMAP-Rule" id="MF_00144"/>
    </source>
</evidence>
<dbReference type="Gene3D" id="2.30.30.280">
    <property type="entry name" value="Adenine nucleotide alpha hydrolases-like domains"/>
    <property type="match status" value="1"/>
</dbReference>
<keyword evidence="7 10" id="KW-1015">Disulfide bond</keyword>
<dbReference type="InterPro" id="IPR014729">
    <property type="entry name" value="Rossmann-like_a/b/a_fold"/>
</dbReference>
<dbReference type="Gene3D" id="2.40.30.10">
    <property type="entry name" value="Translation factors"/>
    <property type="match status" value="1"/>
</dbReference>
<dbReference type="InterPro" id="IPR046885">
    <property type="entry name" value="MnmA-like_C"/>
</dbReference>
<keyword evidence="2 10" id="KW-0808">Transferase</keyword>
<dbReference type="GO" id="GO:0103016">
    <property type="term" value="F:tRNA-uridine 2-sulfurtransferase activity"/>
    <property type="evidence" value="ECO:0007669"/>
    <property type="project" value="UniProtKB-EC"/>
</dbReference>
<dbReference type="NCBIfam" id="NF001138">
    <property type="entry name" value="PRK00143.1"/>
    <property type="match status" value="1"/>
</dbReference>
<comment type="function">
    <text evidence="9 10">Catalyzes the 2-thiolation of uridine at the wobble position (U34) of tRNA, leading to the formation of s(2)U34.</text>
</comment>
<evidence type="ECO:0000256" key="5">
    <source>
        <dbReference type="ARBA" id="ARBA00022840"/>
    </source>
</evidence>
<dbReference type="Pfam" id="PF20259">
    <property type="entry name" value="tRNA_Me_trans_M"/>
    <property type="match status" value="1"/>
</dbReference>
<organism evidence="13 14">
    <name type="scientific">Succiniclasticum ruminis</name>
    <dbReference type="NCBI Taxonomy" id="40841"/>
    <lineage>
        <taxon>Bacteria</taxon>
        <taxon>Bacillati</taxon>
        <taxon>Bacillota</taxon>
        <taxon>Negativicutes</taxon>
        <taxon>Acidaminococcales</taxon>
        <taxon>Acidaminococcaceae</taxon>
        <taxon>Succiniclasticum</taxon>
    </lineage>
</organism>
<dbReference type="GO" id="GO:0032259">
    <property type="term" value="P:methylation"/>
    <property type="evidence" value="ECO:0007669"/>
    <property type="project" value="UniProtKB-KW"/>
</dbReference>
<evidence type="ECO:0000259" key="11">
    <source>
        <dbReference type="Pfam" id="PF20258"/>
    </source>
</evidence>
<accession>A0A1G6KXA6</accession>
<feature type="active site" description="Cysteine persulfide intermediate" evidence="10">
    <location>
        <position position="193"/>
    </location>
</feature>
<dbReference type="GO" id="GO:0002143">
    <property type="term" value="P:tRNA wobble position uridine thiolation"/>
    <property type="evidence" value="ECO:0007669"/>
    <property type="project" value="TreeGrafter"/>
</dbReference>
<keyword evidence="3 10" id="KW-0819">tRNA processing</keyword>
<gene>
    <name evidence="10" type="primary">mnmA</name>
    <name evidence="13" type="ORF">SAMN04487864_105127</name>
</gene>
<sequence length="356" mass="39284">MRKVIVGMSDGVDSAVTAYLLKAAGFAVTGITLRTWSGADGQESRCCEISDAMLVAQKLDIPYYAVNCVSCFREKVIDPFIEDYVHGLTPNPCVDCNRDVKWEQMLLAAARLRADYIATGHYASLVRLPNGRYTVQQSSFSEKDQTYMLYRLTQEQLSRTIMPLGKLSKKEVRHIAEKTGLPVAHKKDSQEICFVTGGGYADYIEEETDAQLPPEGCFVDVDGNIVGRHRGIIHYTVGQRKGLGLALGYPAYVKSINAAHNEIVIGDEQSLYSKEILCNAVNFMSVAGIEAGNPLRANVKIRYHHKGGDAWLKMESEDTLWISFDEPVRAAAPGQSAVFYDEDRCVIGGGKIVKAE</sequence>
<name>A0A1G6KXA6_9FIRM</name>